<evidence type="ECO:0000313" key="2">
    <source>
        <dbReference type="Proteomes" id="UP000612282"/>
    </source>
</evidence>
<sequence>MKRDRVYHPILRPRRGELTALAHLSDDDAQRVTPIVELEPGDTLVPLIRELRPRSGTIAVDFGDVPEPAGDPERLALRLAELGIAMIPVLRPYESSLRLSAHGNAARMHRRRAVLRLRPHADAANPAEADAVTARVLRATALDPDEIDLLIDLAETACVAHTTEVEERARRVLRWARSAPWRSVSVAAGAMPPNLDDLPTDRPVAVGRLDVRVWARLGEPGMGYADYGVTSPVRRHGVQHHRQLPTLRYTSDRDWWIYRWARRGGRSDDRCHDLCRALVTSPQWPPAGARFSWGDAEIAKRARTARGAGSSASWIAWSTSHHIAHVLRTLPEAG</sequence>
<dbReference type="Proteomes" id="UP000612282">
    <property type="component" value="Unassembled WGS sequence"/>
</dbReference>
<dbReference type="Pfam" id="PF14350">
    <property type="entry name" value="Beta_protein"/>
    <property type="match status" value="1"/>
</dbReference>
<dbReference type="EMBL" id="BOMG01000054">
    <property type="protein sequence ID" value="GID55817.1"/>
    <property type="molecule type" value="Genomic_DNA"/>
</dbReference>
<name>A0ABQ3XBC3_9ACTN</name>
<evidence type="ECO:0008006" key="3">
    <source>
        <dbReference type="Google" id="ProtNLM"/>
    </source>
</evidence>
<evidence type="ECO:0000313" key="1">
    <source>
        <dbReference type="EMBL" id="GID55817.1"/>
    </source>
</evidence>
<dbReference type="InterPro" id="IPR025683">
    <property type="entry name" value="Protein_beta"/>
</dbReference>
<reference evidence="1 2" key="1">
    <citation type="submission" date="2021-01" db="EMBL/GenBank/DDBJ databases">
        <title>Whole genome shotgun sequence of Actinoplanes couchii NBRC 106145.</title>
        <authorList>
            <person name="Komaki H."/>
            <person name="Tamura T."/>
        </authorList>
    </citation>
    <scope>NUCLEOTIDE SEQUENCE [LARGE SCALE GENOMIC DNA]</scope>
    <source>
        <strain evidence="1 2">NBRC 106145</strain>
    </source>
</reference>
<accession>A0ABQ3XBC3</accession>
<organism evidence="1 2">
    <name type="scientific">Actinoplanes couchii</name>
    <dbReference type="NCBI Taxonomy" id="403638"/>
    <lineage>
        <taxon>Bacteria</taxon>
        <taxon>Bacillati</taxon>
        <taxon>Actinomycetota</taxon>
        <taxon>Actinomycetes</taxon>
        <taxon>Micromonosporales</taxon>
        <taxon>Micromonosporaceae</taxon>
        <taxon>Actinoplanes</taxon>
    </lineage>
</organism>
<dbReference type="RefSeq" id="WP_203797097.1">
    <property type="nucleotide sequence ID" value="NZ_BAAAQE010000027.1"/>
</dbReference>
<gene>
    <name evidence="1" type="ORF">Aco03nite_042210</name>
</gene>
<comment type="caution">
    <text evidence="1">The sequence shown here is derived from an EMBL/GenBank/DDBJ whole genome shotgun (WGS) entry which is preliminary data.</text>
</comment>
<protein>
    <recommendedName>
        <fullName evidence="3">T4 beta protein</fullName>
    </recommendedName>
</protein>
<proteinExistence type="predicted"/>
<keyword evidence="2" id="KW-1185">Reference proteome</keyword>